<evidence type="ECO:0008006" key="5">
    <source>
        <dbReference type="Google" id="ProtNLM"/>
    </source>
</evidence>
<evidence type="ECO:0000256" key="2">
    <source>
        <dbReference type="SAM" id="SignalP"/>
    </source>
</evidence>
<dbReference type="RefSeq" id="WP_106718900.1">
    <property type="nucleotide sequence ID" value="NZ_JACHXT010000005.1"/>
</dbReference>
<sequence length="123" mass="12124">MRTIVSAIMAVAATALLSGTALAACPDTTGSVSTDAKTGISKDGTKAPLENSANTQTQTGTASTGTTTSDSSQAGSVAKDGKTMPLANKEGGGDPNVATSQQDVAAQQKGDQTAMAKAEECKD</sequence>
<name>A0A2P7AMM4_9HYPH</name>
<protein>
    <recommendedName>
        <fullName evidence="5">Exopolysaccharide production protein YjbE</fullName>
    </recommendedName>
</protein>
<dbReference type="Proteomes" id="UP000241158">
    <property type="component" value="Unassembled WGS sequence"/>
</dbReference>
<keyword evidence="4" id="KW-1185">Reference proteome</keyword>
<evidence type="ECO:0000313" key="4">
    <source>
        <dbReference type="Proteomes" id="UP000241158"/>
    </source>
</evidence>
<dbReference type="EMBL" id="PGGN01000005">
    <property type="protein sequence ID" value="PSH55459.1"/>
    <property type="molecule type" value="Genomic_DNA"/>
</dbReference>
<reference evidence="4" key="1">
    <citation type="submission" date="2017-11" db="EMBL/GenBank/DDBJ databases">
        <authorList>
            <person name="Kuznetsova I."/>
            <person name="Sazanova A."/>
            <person name="Chirak E."/>
            <person name="Safronova V."/>
            <person name="Willems A."/>
        </authorList>
    </citation>
    <scope>NUCLEOTIDE SEQUENCE [LARGE SCALE GENOMIC DNA]</scope>
    <source>
        <strain evidence="4">PEPV15</strain>
    </source>
</reference>
<accession>A0A2P7AMM4</accession>
<dbReference type="AlphaFoldDB" id="A0A2P7AMM4"/>
<feature type="compositionally biased region" description="Low complexity" evidence="1">
    <location>
        <begin position="52"/>
        <end position="76"/>
    </location>
</feature>
<organism evidence="3 4">
    <name type="scientific">Phyllobacterium endophyticum</name>
    <dbReference type="NCBI Taxonomy" id="1149773"/>
    <lineage>
        <taxon>Bacteria</taxon>
        <taxon>Pseudomonadati</taxon>
        <taxon>Pseudomonadota</taxon>
        <taxon>Alphaproteobacteria</taxon>
        <taxon>Hyphomicrobiales</taxon>
        <taxon>Phyllobacteriaceae</taxon>
        <taxon>Phyllobacterium</taxon>
    </lineage>
</organism>
<keyword evidence="2" id="KW-0732">Signal</keyword>
<feature type="region of interest" description="Disordered" evidence="1">
    <location>
        <begin position="24"/>
        <end position="123"/>
    </location>
</feature>
<evidence type="ECO:0000256" key="1">
    <source>
        <dbReference type="SAM" id="MobiDB-lite"/>
    </source>
</evidence>
<gene>
    <name evidence="3" type="ORF">CU100_22710</name>
</gene>
<dbReference type="PROSITE" id="PS51257">
    <property type="entry name" value="PROKAR_LIPOPROTEIN"/>
    <property type="match status" value="1"/>
</dbReference>
<proteinExistence type="predicted"/>
<dbReference type="OrthoDB" id="8402860at2"/>
<feature type="chain" id="PRO_5015183129" description="Exopolysaccharide production protein YjbE" evidence="2">
    <location>
        <begin position="24"/>
        <end position="123"/>
    </location>
</feature>
<evidence type="ECO:0000313" key="3">
    <source>
        <dbReference type="EMBL" id="PSH55459.1"/>
    </source>
</evidence>
<comment type="caution">
    <text evidence="3">The sequence shown here is derived from an EMBL/GenBank/DDBJ whole genome shotgun (WGS) entry which is preliminary data.</text>
</comment>
<feature type="compositionally biased region" description="Polar residues" evidence="1">
    <location>
        <begin position="97"/>
        <end position="111"/>
    </location>
</feature>
<feature type="signal peptide" evidence="2">
    <location>
        <begin position="1"/>
        <end position="23"/>
    </location>
</feature>